<dbReference type="InterPro" id="IPR000477">
    <property type="entry name" value="RT_dom"/>
</dbReference>
<evidence type="ECO:0000256" key="1">
    <source>
        <dbReference type="ARBA" id="ARBA00022722"/>
    </source>
</evidence>
<proteinExistence type="predicted"/>
<feature type="domain" description="Reverse transcriptase" evidence="4">
    <location>
        <begin position="24"/>
        <end position="152"/>
    </location>
</feature>
<dbReference type="CDD" id="cd01647">
    <property type="entry name" value="RT_LTR"/>
    <property type="match status" value="1"/>
</dbReference>
<dbReference type="InterPro" id="IPR041577">
    <property type="entry name" value="RT_RNaseH_2"/>
</dbReference>
<dbReference type="Gene3D" id="3.10.20.370">
    <property type="match status" value="1"/>
</dbReference>
<dbReference type="Pfam" id="PF00078">
    <property type="entry name" value="RVT_1"/>
    <property type="match status" value="1"/>
</dbReference>
<dbReference type="Gene3D" id="3.30.70.270">
    <property type="match status" value="1"/>
</dbReference>
<evidence type="ECO:0008006" key="7">
    <source>
        <dbReference type="Google" id="ProtNLM"/>
    </source>
</evidence>
<evidence type="ECO:0000256" key="2">
    <source>
        <dbReference type="ARBA" id="ARBA00022759"/>
    </source>
</evidence>
<dbReference type="Proteomes" id="UP000030758">
    <property type="component" value="Unassembled WGS sequence"/>
</dbReference>
<keyword evidence="2" id="KW-0255">Endonuclease</keyword>
<sequence>MAFIRREVQRLLNEGVVERSNSPWRAQVLVARDEKRKYRLVIDYSQTDSYPLPRIDSLVHSLAKCRFFSSFDLRSAYHQVPLQPQDKPFTAFGAAGGLYQFMRVPFGVNKEVACFQRIIDSFIKDKHLEGTFAYLDAITICGSTQADHDKNLVRPLVETTAFPLSAEAESAFQLLKRDIEKSAVQAIDESLPFEVETDASEVALAAVLNQLGRPVAFFSRTLQPHERRYAAVEKEAQAIVEAVRHTQHYLTGKHFTIKMDQRSTEVSCLDFVIIHRPGKDNVPPDVFSGIALAW</sequence>
<keyword evidence="3" id="KW-0695">RNA-directed DNA polymerase</keyword>
<dbReference type="SUPFAM" id="SSF56672">
    <property type="entry name" value="DNA/RNA polymerases"/>
    <property type="match status" value="1"/>
</dbReference>
<dbReference type="InterPro" id="IPR043502">
    <property type="entry name" value="DNA/RNA_pol_sf"/>
</dbReference>
<dbReference type="AlphaFoldDB" id="A0A085N3H1"/>
<dbReference type="EMBL" id="KL367562">
    <property type="protein sequence ID" value="KFD64017.1"/>
    <property type="molecule type" value="Genomic_DNA"/>
</dbReference>
<gene>
    <name evidence="6" type="ORF">M514_23727</name>
</gene>
<dbReference type="Pfam" id="PF17919">
    <property type="entry name" value="RT_RNaseH_2"/>
    <property type="match status" value="1"/>
</dbReference>
<accession>A0A085N3H1</accession>
<keyword evidence="3" id="KW-0548">Nucleotidyltransferase</keyword>
<keyword evidence="3" id="KW-0808">Transferase</keyword>
<dbReference type="InterPro" id="IPR043128">
    <property type="entry name" value="Rev_trsase/Diguanyl_cyclase"/>
</dbReference>
<dbReference type="PANTHER" id="PTHR37984">
    <property type="entry name" value="PROTEIN CBG26694"/>
    <property type="match status" value="1"/>
</dbReference>
<organism evidence="6">
    <name type="scientific">Trichuris suis</name>
    <name type="common">pig whipworm</name>
    <dbReference type="NCBI Taxonomy" id="68888"/>
    <lineage>
        <taxon>Eukaryota</taxon>
        <taxon>Metazoa</taxon>
        <taxon>Ecdysozoa</taxon>
        <taxon>Nematoda</taxon>
        <taxon>Enoplea</taxon>
        <taxon>Dorylaimia</taxon>
        <taxon>Trichinellida</taxon>
        <taxon>Trichuridae</taxon>
        <taxon>Trichuris</taxon>
    </lineage>
</organism>
<evidence type="ECO:0000256" key="3">
    <source>
        <dbReference type="ARBA" id="ARBA00022918"/>
    </source>
</evidence>
<keyword evidence="1" id="KW-0540">Nuclease</keyword>
<dbReference type="GO" id="GO:0004519">
    <property type="term" value="F:endonuclease activity"/>
    <property type="evidence" value="ECO:0007669"/>
    <property type="project" value="UniProtKB-KW"/>
</dbReference>
<dbReference type="CDD" id="cd09274">
    <property type="entry name" value="RNase_HI_RT_Ty3"/>
    <property type="match status" value="1"/>
</dbReference>
<name>A0A085N3H1_9BILA</name>
<dbReference type="InterPro" id="IPR050951">
    <property type="entry name" value="Retrovirus_Pol_polyprotein"/>
</dbReference>
<dbReference type="FunFam" id="3.10.20.370:FF:000001">
    <property type="entry name" value="Retrovirus-related Pol polyprotein from transposon 17.6-like protein"/>
    <property type="match status" value="1"/>
</dbReference>
<protein>
    <recommendedName>
        <fullName evidence="7">Reverse transcriptase domain-containing protein</fullName>
    </recommendedName>
</protein>
<dbReference type="Gene3D" id="3.10.10.10">
    <property type="entry name" value="HIV Type 1 Reverse Transcriptase, subunit A, domain 1"/>
    <property type="match status" value="1"/>
</dbReference>
<reference evidence="6" key="1">
    <citation type="journal article" date="2014" name="Nat. Genet.">
        <title>Genome and transcriptome of the porcine whipworm Trichuris suis.</title>
        <authorList>
            <person name="Jex A.R."/>
            <person name="Nejsum P."/>
            <person name="Schwarz E.M."/>
            <person name="Hu L."/>
            <person name="Young N.D."/>
            <person name="Hall R.S."/>
            <person name="Korhonen P.K."/>
            <person name="Liao S."/>
            <person name="Thamsborg S."/>
            <person name="Xia J."/>
            <person name="Xu P."/>
            <person name="Wang S."/>
            <person name="Scheerlinck J.P."/>
            <person name="Hofmann A."/>
            <person name="Sternberg P.W."/>
            <person name="Wang J."/>
            <person name="Gasser R.B."/>
        </authorList>
    </citation>
    <scope>NUCLEOTIDE SEQUENCE [LARGE SCALE GENOMIC DNA]</scope>
    <source>
        <strain evidence="6">DCEP-RM93F</strain>
    </source>
</reference>
<evidence type="ECO:0000313" key="6">
    <source>
        <dbReference type="EMBL" id="KFD64017.1"/>
    </source>
</evidence>
<keyword evidence="2" id="KW-0378">Hydrolase</keyword>
<dbReference type="PANTHER" id="PTHR37984:SF15">
    <property type="entry name" value="INTEGRASE CATALYTIC DOMAIN-CONTAINING PROTEIN"/>
    <property type="match status" value="1"/>
</dbReference>
<evidence type="ECO:0000259" key="5">
    <source>
        <dbReference type="Pfam" id="PF17919"/>
    </source>
</evidence>
<dbReference type="GO" id="GO:0003964">
    <property type="term" value="F:RNA-directed DNA polymerase activity"/>
    <property type="evidence" value="ECO:0007669"/>
    <property type="project" value="UniProtKB-KW"/>
</dbReference>
<feature type="domain" description="Reverse transcriptase/retrotransposon-derived protein RNase H-like" evidence="5">
    <location>
        <begin position="166"/>
        <end position="257"/>
    </location>
</feature>
<evidence type="ECO:0000259" key="4">
    <source>
        <dbReference type="Pfam" id="PF00078"/>
    </source>
</evidence>